<dbReference type="OrthoDB" id="3434980at2759"/>
<organism evidence="1 2">
    <name type="scientific">Fusarium austroafricanum</name>
    <dbReference type="NCBI Taxonomy" id="2364996"/>
    <lineage>
        <taxon>Eukaryota</taxon>
        <taxon>Fungi</taxon>
        <taxon>Dikarya</taxon>
        <taxon>Ascomycota</taxon>
        <taxon>Pezizomycotina</taxon>
        <taxon>Sordariomycetes</taxon>
        <taxon>Hypocreomycetidae</taxon>
        <taxon>Hypocreales</taxon>
        <taxon>Nectriaceae</taxon>
        <taxon>Fusarium</taxon>
        <taxon>Fusarium concolor species complex</taxon>
    </lineage>
</organism>
<sequence>MADRKAVRIAYQGIEAWEISRDKVRELIADDTGADIWPETKSLPPFGMPPSPLSQECIQKLRALEGVTISGDEDD</sequence>
<gene>
    <name evidence="1" type="ORF">F53441_2357</name>
</gene>
<proteinExistence type="predicted"/>
<name>A0A8H4PC30_9HYPO</name>
<dbReference type="GO" id="GO:0016740">
    <property type="term" value="F:transferase activity"/>
    <property type="evidence" value="ECO:0007669"/>
    <property type="project" value="UniProtKB-KW"/>
</dbReference>
<comment type="caution">
    <text evidence="1">The sequence shown here is derived from an EMBL/GenBank/DDBJ whole genome shotgun (WGS) entry which is preliminary data.</text>
</comment>
<dbReference type="Proteomes" id="UP000605986">
    <property type="component" value="Unassembled WGS sequence"/>
</dbReference>
<evidence type="ECO:0000313" key="1">
    <source>
        <dbReference type="EMBL" id="KAF4455282.1"/>
    </source>
</evidence>
<keyword evidence="1" id="KW-0808">Transferase</keyword>
<reference evidence="1" key="1">
    <citation type="submission" date="2020-01" db="EMBL/GenBank/DDBJ databases">
        <title>Identification and distribution of gene clusters putatively required for synthesis of sphingolipid metabolism inhibitors in phylogenetically diverse species of the filamentous fungus Fusarium.</title>
        <authorList>
            <person name="Kim H.-S."/>
            <person name="Busman M."/>
            <person name="Brown D.W."/>
            <person name="Divon H."/>
            <person name="Uhlig S."/>
            <person name="Proctor R.H."/>
        </authorList>
    </citation>
    <scope>NUCLEOTIDE SEQUENCE</scope>
    <source>
        <strain evidence="1">NRRL 53441</strain>
    </source>
</reference>
<dbReference type="AlphaFoldDB" id="A0A8H4PC30"/>
<protein>
    <submittedName>
        <fullName evidence="1">Putative succinyl-CoA:3-ketoacid-coenzyme A transferase, mitochondrial</fullName>
    </submittedName>
</protein>
<accession>A0A8H4PC30</accession>
<keyword evidence="2" id="KW-1185">Reference proteome</keyword>
<evidence type="ECO:0000313" key="2">
    <source>
        <dbReference type="Proteomes" id="UP000605986"/>
    </source>
</evidence>
<dbReference type="EMBL" id="JAADJG010000099">
    <property type="protein sequence ID" value="KAF4455282.1"/>
    <property type="molecule type" value="Genomic_DNA"/>
</dbReference>